<dbReference type="RefSeq" id="WP_353983482.1">
    <property type="nucleotide sequence ID" value="NZ_JBEWLY010000009.1"/>
</dbReference>
<evidence type="ECO:0000256" key="5">
    <source>
        <dbReference type="ARBA" id="ARBA00022676"/>
    </source>
</evidence>
<reference evidence="11 12" key="1">
    <citation type="submission" date="2024-07" db="EMBL/GenBank/DDBJ databases">
        <title>Novosphingobium kalidii RD2P27.</title>
        <authorList>
            <person name="Sun J.-Q."/>
        </authorList>
    </citation>
    <scope>NUCLEOTIDE SEQUENCE [LARGE SCALE GENOMIC DNA]</scope>
    <source>
        <strain evidence="11 12">RD2P27</strain>
    </source>
</reference>
<dbReference type="PANTHER" id="PTHR32438:SF5">
    <property type="entry name" value="4-ALPHA-GLUCANOTRANSFERASE DPE1, CHLOROPLASTIC_AMYLOPLASTIC"/>
    <property type="match status" value="1"/>
</dbReference>
<dbReference type="Proteomes" id="UP001548713">
    <property type="component" value="Unassembled WGS sequence"/>
</dbReference>
<comment type="catalytic activity">
    <reaction evidence="1 10">
        <text>Transfers a segment of a (1-&gt;4)-alpha-D-glucan to a new position in an acceptor, which may be glucose or a (1-&gt;4)-alpha-D-glucan.</text>
        <dbReference type="EC" id="2.4.1.25"/>
    </reaction>
</comment>
<evidence type="ECO:0000313" key="12">
    <source>
        <dbReference type="Proteomes" id="UP001548713"/>
    </source>
</evidence>
<name>A0ABV2CZI1_9SPHN</name>
<accession>A0ABV2CZI1</accession>
<gene>
    <name evidence="11" type="primary">malQ</name>
    <name evidence="11" type="ORF">ABVV53_05945</name>
</gene>
<keyword evidence="12" id="KW-1185">Reference proteome</keyword>
<evidence type="ECO:0000256" key="1">
    <source>
        <dbReference type="ARBA" id="ARBA00000439"/>
    </source>
</evidence>
<evidence type="ECO:0000256" key="10">
    <source>
        <dbReference type="RuleBase" id="RU361207"/>
    </source>
</evidence>
<keyword evidence="5 10" id="KW-0328">Glycosyltransferase</keyword>
<evidence type="ECO:0000256" key="3">
    <source>
        <dbReference type="ARBA" id="ARBA00012560"/>
    </source>
</evidence>
<evidence type="ECO:0000256" key="4">
    <source>
        <dbReference type="ARBA" id="ARBA00020295"/>
    </source>
</evidence>
<evidence type="ECO:0000256" key="7">
    <source>
        <dbReference type="ARBA" id="ARBA00023277"/>
    </source>
</evidence>
<evidence type="ECO:0000313" key="11">
    <source>
        <dbReference type="EMBL" id="MET1755002.1"/>
    </source>
</evidence>
<dbReference type="GO" id="GO:0004134">
    <property type="term" value="F:4-alpha-glucanotransferase activity"/>
    <property type="evidence" value="ECO:0007669"/>
    <property type="project" value="UniProtKB-EC"/>
</dbReference>
<evidence type="ECO:0000256" key="6">
    <source>
        <dbReference type="ARBA" id="ARBA00022679"/>
    </source>
</evidence>
<evidence type="ECO:0000256" key="8">
    <source>
        <dbReference type="ARBA" id="ARBA00031423"/>
    </source>
</evidence>
<evidence type="ECO:0000256" key="9">
    <source>
        <dbReference type="ARBA" id="ARBA00031501"/>
    </source>
</evidence>
<organism evidence="11 12">
    <name type="scientific">Novosphingobium kalidii</name>
    <dbReference type="NCBI Taxonomy" id="3230299"/>
    <lineage>
        <taxon>Bacteria</taxon>
        <taxon>Pseudomonadati</taxon>
        <taxon>Pseudomonadota</taxon>
        <taxon>Alphaproteobacteria</taxon>
        <taxon>Sphingomonadales</taxon>
        <taxon>Sphingomonadaceae</taxon>
        <taxon>Novosphingobium</taxon>
    </lineage>
</organism>
<keyword evidence="6 10" id="KW-0808">Transferase</keyword>
<dbReference type="InterPro" id="IPR003385">
    <property type="entry name" value="Glyco_hydro_77"/>
</dbReference>
<comment type="similarity">
    <text evidence="2 10">Belongs to the disproportionating enzyme family.</text>
</comment>
<dbReference type="SUPFAM" id="SSF51445">
    <property type="entry name" value="(Trans)glycosidases"/>
    <property type="match status" value="1"/>
</dbReference>
<dbReference type="InterPro" id="IPR017853">
    <property type="entry name" value="GH"/>
</dbReference>
<dbReference type="NCBIfam" id="TIGR00217">
    <property type="entry name" value="malQ"/>
    <property type="match status" value="1"/>
</dbReference>
<keyword evidence="7 10" id="KW-0119">Carbohydrate metabolism</keyword>
<protein>
    <recommendedName>
        <fullName evidence="4 10">4-alpha-glucanotransferase</fullName>
        <ecNumber evidence="3 10">2.4.1.25</ecNumber>
    </recommendedName>
    <alternativeName>
        <fullName evidence="8 10">Amylomaltase</fullName>
    </alternativeName>
    <alternativeName>
        <fullName evidence="9 10">Disproportionating enzyme</fullName>
    </alternativeName>
</protein>
<dbReference type="EC" id="2.4.1.25" evidence="3 10"/>
<dbReference type="Gene3D" id="3.20.20.80">
    <property type="entry name" value="Glycosidases"/>
    <property type="match status" value="1"/>
</dbReference>
<evidence type="ECO:0000256" key="2">
    <source>
        <dbReference type="ARBA" id="ARBA00005684"/>
    </source>
</evidence>
<dbReference type="Pfam" id="PF02446">
    <property type="entry name" value="Glyco_hydro_77"/>
    <property type="match status" value="1"/>
</dbReference>
<proteinExistence type="inferred from homology"/>
<sequence>MSALHVLAEAVGLAREWRDARGCEQVVADTALATILGALGYPAESDAEARASLARLQEEAGQPPAFLSADVNKPEALPSPLAHATTAELQLEDGSTRQLTVQDGMLPGISEFGYHTLRIAGHTLVLAVAPPRCLLPSDLAGAKRSRLWGTAIQIPSLHEKPAAYGDFDDLRGAVRLFADRGADAVAISPVHAPNPANNRSFSPYSPSSRLFLNPVLAELNESSEDGGSLIDWSASLPQRYQGLRRTFAALDADARAQVNKWAQAQGAALQRHALYNALSLHFSENGAGWQAWPQEYQDPDGPAAARFAAERTDEVEFHFFTQWLAGRSLAAAQREATKAGAAIGLISDLAVGIDPGGSDAWALQGAMLQGLTVGAPPDLLGPEGQNWGLTNFSPRGLARSAFAPWISTVRAALRHAGGVRIDHAFGLARLWIVPGGAAASEGAYLRYPFTDMLRLLAIESHRAGAIIVGEDLGTRPSGFIEPFSEKGILGMRVLWFERDHAGGFCRQEDFPVQAIAMSGTHDLATVAGWWRGRDIEWNRRLGRGASAQEEGVKEEERQRMADRKALWDAVGKGAPQPAQDDPAPVVDAAVEHLGKTPSALAIIPLEDLLGLEEQPNLPGTIDEHPNWRRRLSAPLADLLAEPVTARRIAALVEARSA</sequence>
<comment type="caution">
    <text evidence="11">The sequence shown here is derived from an EMBL/GenBank/DDBJ whole genome shotgun (WGS) entry which is preliminary data.</text>
</comment>
<dbReference type="EMBL" id="JBEWLY010000009">
    <property type="protein sequence ID" value="MET1755002.1"/>
    <property type="molecule type" value="Genomic_DNA"/>
</dbReference>
<dbReference type="PANTHER" id="PTHR32438">
    <property type="entry name" value="4-ALPHA-GLUCANOTRANSFERASE DPE1, CHLOROPLASTIC/AMYLOPLASTIC"/>
    <property type="match status" value="1"/>
</dbReference>